<keyword evidence="3" id="KW-1003">Cell membrane</keyword>
<dbReference type="SUPFAM" id="SSF161098">
    <property type="entry name" value="MetI-like"/>
    <property type="match status" value="1"/>
</dbReference>
<dbReference type="Pfam" id="PF00528">
    <property type="entry name" value="BPD_transp_1"/>
    <property type="match status" value="1"/>
</dbReference>
<proteinExistence type="inferred from homology"/>
<dbReference type="CDD" id="cd06261">
    <property type="entry name" value="TM_PBP2"/>
    <property type="match status" value="1"/>
</dbReference>
<dbReference type="GO" id="GO:0005886">
    <property type="term" value="C:plasma membrane"/>
    <property type="evidence" value="ECO:0007669"/>
    <property type="project" value="UniProtKB-SubCell"/>
</dbReference>
<dbReference type="GO" id="GO:0055085">
    <property type="term" value="P:transmembrane transport"/>
    <property type="evidence" value="ECO:0007669"/>
    <property type="project" value="InterPro"/>
</dbReference>
<keyword evidence="10" id="KW-1185">Reference proteome</keyword>
<dbReference type="AlphaFoldDB" id="A0A0K9GT98"/>
<dbReference type="Gene3D" id="1.10.3720.10">
    <property type="entry name" value="MetI-like"/>
    <property type="match status" value="1"/>
</dbReference>
<dbReference type="STRING" id="1679170.AC625_10610"/>
<reference evidence="10" key="1">
    <citation type="submission" date="2015-07" db="EMBL/GenBank/DDBJ databases">
        <title>Genome sequencing project for genomic taxonomy and phylogenomics of Bacillus-like bacteria.</title>
        <authorList>
            <person name="Liu B."/>
            <person name="Wang J."/>
            <person name="Zhu Y."/>
            <person name="Liu G."/>
            <person name="Chen Q."/>
            <person name="Chen Z."/>
            <person name="Lan J."/>
            <person name="Che J."/>
            <person name="Ge C."/>
            <person name="Shi H."/>
            <person name="Pan Z."/>
            <person name="Liu X."/>
        </authorList>
    </citation>
    <scope>NUCLEOTIDE SEQUENCE [LARGE SCALE GENOMIC DNA]</scope>
    <source>
        <strain evidence="10">FJAT-27997</strain>
    </source>
</reference>
<keyword evidence="6 7" id="KW-0472">Membrane</keyword>
<sequence length="317" mass="35306">MSVEAKSVIGNVVENVKDVKIKKKSGIEKKENLAGLLFVSPMLLGVGILTLLPIIATFILSFADWNFIMGITQIKWVGLDNFKALFENEGFLKSVANNLLFLLTVPLTMIFSLLIAIVIDKHVYMKSYFKVAFFMPYISSIVAIAVVWQVLFNPTDGPINQFLFSIGIENPPTWIADPNFALISVMLIQIWAAIGFNMILFLAGLQSISKELYEAADMDGATAWDKFKNIMLPALSPTTFFLLITGIIGTFKVFDLIAVLTKGGPINSTTMLVWHLYESAFVNLKIGYASAIAVILFIFVLIITLLQWVGQKKWVNY</sequence>
<dbReference type="OrthoDB" id="9787541at2"/>
<dbReference type="PANTHER" id="PTHR30193">
    <property type="entry name" value="ABC TRANSPORTER PERMEASE PROTEIN"/>
    <property type="match status" value="1"/>
</dbReference>
<evidence type="ECO:0000313" key="9">
    <source>
        <dbReference type="EMBL" id="KMY49919.1"/>
    </source>
</evidence>
<dbReference type="PROSITE" id="PS50928">
    <property type="entry name" value="ABC_TM1"/>
    <property type="match status" value="1"/>
</dbReference>
<evidence type="ECO:0000256" key="7">
    <source>
        <dbReference type="RuleBase" id="RU363032"/>
    </source>
</evidence>
<evidence type="ECO:0000256" key="5">
    <source>
        <dbReference type="ARBA" id="ARBA00022989"/>
    </source>
</evidence>
<dbReference type="RefSeq" id="WP_049681271.1">
    <property type="nucleotide sequence ID" value="NZ_LFZW01000001.1"/>
</dbReference>
<dbReference type="InterPro" id="IPR000515">
    <property type="entry name" value="MetI-like"/>
</dbReference>
<comment type="subcellular location">
    <subcellularLocation>
        <location evidence="1 7">Cell membrane</location>
        <topology evidence="1 7">Multi-pass membrane protein</topology>
    </subcellularLocation>
</comment>
<evidence type="ECO:0000256" key="6">
    <source>
        <dbReference type="ARBA" id="ARBA00023136"/>
    </source>
</evidence>
<feature type="domain" description="ABC transmembrane type-1" evidence="8">
    <location>
        <begin position="94"/>
        <end position="307"/>
    </location>
</feature>
<dbReference type="InterPro" id="IPR051393">
    <property type="entry name" value="ABC_transporter_permease"/>
</dbReference>
<organism evidence="9 10">
    <name type="scientific">Peribacillus loiseleuriae</name>
    <dbReference type="NCBI Taxonomy" id="1679170"/>
    <lineage>
        <taxon>Bacteria</taxon>
        <taxon>Bacillati</taxon>
        <taxon>Bacillota</taxon>
        <taxon>Bacilli</taxon>
        <taxon>Bacillales</taxon>
        <taxon>Bacillaceae</taxon>
        <taxon>Peribacillus</taxon>
    </lineage>
</organism>
<feature type="transmembrane region" description="Helical" evidence="7">
    <location>
        <begin position="286"/>
        <end position="309"/>
    </location>
</feature>
<dbReference type="EMBL" id="LFZW01000001">
    <property type="protein sequence ID" value="KMY49919.1"/>
    <property type="molecule type" value="Genomic_DNA"/>
</dbReference>
<dbReference type="InterPro" id="IPR035906">
    <property type="entry name" value="MetI-like_sf"/>
</dbReference>
<evidence type="ECO:0000256" key="2">
    <source>
        <dbReference type="ARBA" id="ARBA00022448"/>
    </source>
</evidence>
<comment type="similarity">
    <text evidence="7">Belongs to the binding-protein-dependent transport system permease family.</text>
</comment>
<feature type="transmembrane region" description="Helical" evidence="7">
    <location>
        <begin position="99"/>
        <end position="119"/>
    </location>
</feature>
<name>A0A0K9GT98_9BACI</name>
<protein>
    <submittedName>
        <fullName evidence="9">Sugar ABC transporter permease</fullName>
    </submittedName>
</protein>
<feature type="transmembrane region" description="Helical" evidence="7">
    <location>
        <begin position="33"/>
        <end position="60"/>
    </location>
</feature>
<keyword evidence="4 7" id="KW-0812">Transmembrane</keyword>
<evidence type="ECO:0000256" key="4">
    <source>
        <dbReference type="ARBA" id="ARBA00022692"/>
    </source>
</evidence>
<evidence type="ECO:0000256" key="1">
    <source>
        <dbReference type="ARBA" id="ARBA00004651"/>
    </source>
</evidence>
<evidence type="ECO:0000313" key="10">
    <source>
        <dbReference type="Proteomes" id="UP000037146"/>
    </source>
</evidence>
<comment type="caution">
    <text evidence="9">The sequence shown here is derived from an EMBL/GenBank/DDBJ whole genome shotgun (WGS) entry which is preliminary data.</text>
</comment>
<evidence type="ECO:0000259" key="8">
    <source>
        <dbReference type="PROSITE" id="PS50928"/>
    </source>
</evidence>
<dbReference type="PATRIC" id="fig|1679170.3.peg.2371"/>
<feature type="transmembrane region" description="Helical" evidence="7">
    <location>
        <begin position="131"/>
        <end position="151"/>
    </location>
</feature>
<dbReference type="Proteomes" id="UP000037146">
    <property type="component" value="Unassembled WGS sequence"/>
</dbReference>
<evidence type="ECO:0000256" key="3">
    <source>
        <dbReference type="ARBA" id="ARBA00022475"/>
    </source>
</evidence>
<gene>
    <name evidence="9" type="ORF">AC625_10610</name>
</gene>
<keyword evidence="2 7" id="KW-0813">Transport</keyword>
<accession>A0A0K9GT98</accession>
<feature type="transmembrane region" description="Helical" evidence="7">
    <location>
        <begin position="240"/>
        <end position="261"/>
    </location>
</feature>
<dbReference type="PANTHER" id="PTHR30193:SF37">
    <property type="entry name" value="INNER MEMBRANE ABC TRANSPORTER PERMEASE PROTEIN YCJO"/>
    <property type="match status" value="1"/>
</dbReference>
<keyword evidence="5 7" id="KW-1133">Transmembrane helix</keyword>
<feature type="transmembrane region" description="Helical" evidence="7">
    <location>
        <begin position="180"/>
        <end position="203"/>
    </location>
</feature>